<evidence type="ECO:0000313" key="1">
    <source>
        <dbReference type="EMBL" id="KAL1854368.1"/>
    </source>
</evidence>
<sequence length="162" mass="17862">MAPSANNVAYTALINPAGSSPVLTRAQIWKALLLKIRSAETFVPGAIQSTVVLSESVDPVSRNPVTEREVVFREGQRKVKEIVTAYEDCRVVFDQPDGSTVSNIVSEGADGELYLTYVFEWRHAGLSPEELAKAREKERHMAKMAVEGTITAMRELVKSNKI</sequence>
<evidence type="ECO:0000313" key="2">
    <source>
        <dbReference type="Proteomes" id="UP001586593"/>
    </source>
</evidence>
<proteinExistence type="predicted"/>
<name>A0ABR3W6E0_9PEZI</name>
<dbReference type="EMBL" id="JAZHXJ010000667">
    <property type="protein sequence ID" value="KAL1854368.1"/>
    <property type="molecule type" value="Genomic_DNA"/>
</dbReference>
<evidence type="ECO:0008006" key="3">
    <source>
        <dbReference type="Google" id="ProtNLM"/>
    </source>
</evidence>
<dbReference type="Pfam" id="PF08982">
    <property type="entry name" value="AtaL"/>
    <property type="match status" value="1"/>
</dbReference>
<accession>A0ABR3W6E0</accession>
<dbReference type="SUPFAM" id="SSF55961">
    <property type="entry name" value="Bet v1-like"/>
    <property type="match status" value="1"/>
</dbReference>
<organism evidence="1 2">
    <name type="scientific">Phialemonium thermophilum</name>
    <dbReference type="NCBI Taxonomy" id="223376"/>
    <lineage>
        <taxon>Eukaryota</taxon>
        <taxon>Fungi</taxon>
        <taxon>Dikarya</taxon>
        <taxon>Ascomycota</taxon>
        <taxon>Pezizomycotina</taxon>
        <taxon>Sordariomycetes</taxon>
        <taxon>Sordariomycetidae</taxon>
        <taxon>Cephalothecales</taxon>
        <taxon>Cephalothecaceae</taxon>
        <taxon>Phialemonium</taxon>
    </lineage>
</organism>
<dbReference type="Proteomes" id="UP001586593">
    <property type="component" value="Unassembled WGS sequence"/>
</dbReference>
<keyword evidence="2" id="KW-1185">Reference proteome</keyword>
<dbReference type="InterPro" id="IPR023393">
    <property type="entry name" value="START-like_dom_sf"/>
</dbReference>
<dbReference type="InterPro" id="IPR015075">
    <property type="entry name" value="AtaL"/>
</dbReference>
<reference evidence="1 2" key="1">
    <citation type="journal article" date="2024" name="Commun. Biol.">
        <title>Comparative genomic analysis of thermophilic fungi reveals convergent evolutionary adaptations and gene losses.</title>
        <authorList>
            <person name="Steindorff A.S."/>
            <person name="Aguilar-Pontes M.V."/>
            <person name="Robinson A.J."/>
            <person name="Andreopoulos B."/>
            <person name="LaButti K."/>
            <person name="Kuo A."/>
            <person name="Mondo S."/>
            <person name="Riley R."/>
            <person name="Otillar R."/>
            <person name="Haridas S."/>
            <person name="Lipzen A."/>
            <person name="Grimwood J."/>
            <person name="Schmutz J."/>
            <person name="Clum A."/>
            <person name="Reid I.D."/>
            <person name="Moisan M.C."/>
            <person name="Butler G."/>
            <person name="Nguyen T.T.M."/>
            <person name="Dewar K."/>
            <person name="Conant G."/>
            <person name="Drula E."/>
            <person name="Henrissat B."/>
            <person name="Hansel C."/>
            <person name="Singer S."/>
            <person name="Hutchinson M.I."/>
            <person name="de Vries R.P."/>
            <person name="Natvig D.O."/>
            <person name="Powell A.J."/>
            <person name="Tsang A."/>
            <person name="Grigoriev I.V."/>
        </authorList>
    </citation>
    <scope>NUCLEOTIDE SEQUENCE [LARGE SCALE GENOMIC DNA]</scope>
    <source>
        <strain evidence="1 2">ATCC 24622</strain>
    </source>
</reference>
<comment type="caution">
    <text evidence="1">The sequence shown here is derived from an EMBL/GenBank/DDBJ whole genome shotgun (WGS) entry which is preliminary data.</text>
</comment>
<protein>
    <recommendedName>
        <fullName evidence="3">DUF1857-domain-containing protein</fullName>
    </recommendedName>
</protein>
<gene>
    <name evidence="1" type="ORF">VTK73DRAFT_8764</name>
</gene>
<dbReference type="CDD" id="cd08863">
    <property type="entry name" value="SRPBCC_DUF1857"/>
    <property type="match status" value="1"/>
</dbReference>
<dbReference type="Gene3D" id="3.30.530.20">
    <property type="match status" value="1"/>
</dbReference>